<evidence type="ECO:0000256" key="2">
    <source>
        <dbReference type="ARBA" id="ARBA00022490"/>
    </source>
</evidence>
<dbReference type="RefSeq" id="WP_176070469.1">
    <property type="nucleotide sequence ID" value="NZ_JABWMJ010000008.1"/>
</dbReference>
<dbReference type="PANTHER" id="PTHR43033:SF1">
    <property type="entry name" value="TRNA(ILE)-LYSIDINE SYNTHASE-RELATED"/>
    <property type="match status" value="1"/>
</dbReference>
<keyword evidence="5 8" id="KW-0547">Nucleotide-binding</keyword>
<comment type="caution">
    <text evidence="11">The sequence shown here is derived from an EMBL/GenBank/DDBJ whole genome shotgun (WGS) entry which is preliminary data.</text>
</comment>
<dbReference type="PANTHER" id="PTHR43033">
    <property type="entry name" value="TRNA(ILE)-LYSIDINE SYNTHASE-RELATED"/>
    <property type="match status" value="1"/>
</dbReference>
<feature type="compositionally biased region" description="Basic and acidic residues" evidence="9">
    <location>
        <begin position="326"/>
        <end position="336"/>
    </location>
</feature>
<dbReference type="InterPro" id="IPR015262">
    <property type="entry name" value="tRNA_Ile_lys_synt_subst-bd"/>
</dbReference>
<evidence type="ECO:0000256" key="8">
    <source>
        <dbReference type="HAMAP-Rule" id="MF_01161"/>
    </source>
</evidence>
<dbReference type="SUPFAM" id="SSF82829">
    <property type="entry name" value="MesJ substrate recognition domain-like"/>
    <property type="match status" value="1"/>
</dbReference>
<organism evidence="11 12">
    <name type="scientific">Piscinibacter koreensis</name>
    <dbReference type="NCBI Taxonomy" id="2742824"/>
    <lineage>
        <taxon>Bacteria</taxon>
        <taxon>Pseudomonadati</taxon>
        <taxon>Pseudomonadota</taxon>
        <taxon>Betaproteobacteria</taxon>
        <taxon>Burkholderiales</taxon>
        <taxon>Sphaerotilaceae</taxon>
        <taxon>Piscinibacter</taxon>
    </lineage>
</organism>
<name>A0A7Y6TXY5_9BURK</name>
<dbReference type="SUPFAM" id="SSF56037">
    <property type="entry name" value="PheT/TilS domain"/>
    <property type="match status" value="1"/>
</dbReference>
<proteinExistence type="inferred from homology"/>
<dbReference type="Pfam" id="PF01171">
    <property type="entry name" value="ATP_bind_3"/>
    <property type="match status" value="1"/>
</dbReference>
<keyword evidence="3 8" id="KW-0436">Ligase</keyword>
<accession>A0A7Y6TXY5</accession>
<comment type="function">
    <text evidence="8">Ligates lysine onto the cytidine present at position 34 of the AUA codon-specific tRNA(Ile) that contains the anticodon CAU, in an ATP-dependent manner. Cytidine is converted to lysidine, thus changing the amino acid specificity of the tRNA from methionine to isoleucine.</text>
</comment>
<dbReference type="Pfam" id="PF11734">
    <property type="entry name" value="TilS_C"/>
    <property type="match status" value="1"/>
</dbReference>
<evidence type="ECO:0000256" key="1">
    <source>
        <dbReference type="ARBA" id="ARBA00004496"/>
    </source>
</evidence>
<evidence type="ECO:0000256" key="3">
    <source>
        <dbReference type="ARBA" id="ARBA00022598"/>
    </source>
</evidence>
<evidence type="ECO:0000256" key="5">
    <source>
        <dbReference type="ARBA" id="ARBA00022741"/>
    </source>
</evidence>
<comment type="subcellular location">
    <subcellularLocation>
        <location evidence="1 8">Cytoplasm</location>
    </subcellularLocation>
</comment>
<dbReference type="NCBIfam" id="TIGR02432">
    <property type="entry name" value="lysidine_TilS_N"/>
    <property type="match status" value="1"/>
</dbReference>
<comment type="domain">
    <text evidence="8">The N-terminal region contains the highly conserved SGGXDS motif, predicted to be a P-loop motif involved in ATP binding.</text>
</comment>
<dbReference type="InterPro" id="IPR012795">
    <property type="entry name" value="tRNA_Ile_lys_synt_N"/>
</dbReference>
<dbReference type="CDD" id="cd01992">
    <property type="entry name" value="TilS_N"/>
    <property type="match status" value="1"/>
</dbReference>
<sequence>MTRPRVAVAYSGGRDSTALLHATLVAAVVHGVDVVALHVHHGLSPHADAWLAHCERQCARWAATWPGLVFAAERLAGRPSAGESVEAWARTARYAALRRMALAHGASLVLLGQHRRDQAETLLLQALRGGGARGLAGMPRQVERAGLVWARPWLDRPREAIEHYVAAHALEHVDDDSNADPRFARNRLRHAVWPKLTAAWPQAEAALATSARWSADAAAVLDEVAAEDLVRVGDAGAIDLARWRDLSPARRSLALRHWLAGHGGVAPPQSLTQRLLDELGTDRAARWPWGDLELRSYRGRLVVARTGGPDASGPASGDASLGGKGTDGRRRGDSRLPTRPVVTLAIAGPGSYDVPIWNGALHVDRVDSGGVAAQRLERLELRLREGGERFQLGPGRPPRPLKKQYQAVALPEWERTGPLVFSAGELVFVPGLGLDARALAPPGAPQYALGWEPRAPI</sequence>
<dbReference type="GO" id="GO:0032267">
    <property type="term" value="F:tRNA(Ile)-lysidine synthase activity"/>
    <property type="evidence" value="ECO:0007669"/>
    <property type="project" value="UniProtKB-EC"/>
</dbReference>
<evidence type="ECO:0000313" key="11">
    <source>
        <dbReference type="EMBL" id="NUZ07639.1"/>
    </source>
</evidence>
<evidence type="ECO:0000256" key="6">
    <source>
        <dbReference type="ARBA" id="ARBA00022840"/>
    </source>
</evidence>
<dbReference type="InterPro" id="IPR012796">
    <property type="entry name" value="Lysidine-tRNA-synth_C"/>
</dbReference>
<dbReference type="AlphaFoldDB" id="A0A7Y6TXY5"/>
<dbReference type="GO" id="GO:0006400">
    <property type="term" value="P:tRNA modification"/>
    <property type="evidence" value="ECO:0007669"/>
    <property type="project" value="UniProtKB-UniRule"/>
</dbReference>
<keyword evidence="2 8" id="KW-0963">Cytoplasm</keyword>
<keyword evidence="6 8" id="KW-0067">ATP-binding</keyword>
<dbReference type="Gene3D" id="1.20.59.20">
    <property type="match status" value="1"/>
</dbReference>
<reference evidence="11 12" key="1">
    <citation type="submission" date="2020-06" db="EMBL/GenBank/DDBJ databases">
        <title>Schlegella sp. ID0723 isolated from air conditioner.</title>
        <authorList>
            <person name="Kim D.Y."/>
            <person name="Kim D.-U."/>
        </authorList>
    </citation>
    <scope>NUCLEOTIDE SEQUENCE [LARGE SCALE GENOMIC DNA]</scope>
    <source>
        <strain evidence="11 12">ID0723</strain>
    </source>
</reference>
<dbReference type="Pfam" id="PF09179">
    <property type="entry name" value="TilS"/>
    <property type="match status" value="1"/>
</dbReference>
<comment type="similarity">
    <text evidence="8">Belongs to the tRNA(Ile)-lysidine synthase family.</text>
</comment>
<dbReference type="GO" id="GO:0005737">
    <property type="term" value="C:cytoplasm"/>
    <property type="evidence" value="ECO:0007669"/>
    <property type="project" value="UniProtKB-SubCell"/>
</dbReference>
<protein>
    <recommendedName>
        <fullName evidence="8">tRNA(Ile)-lysidine synthase</fullName>
        <ecNumber evidence="8">6.3.4.19</ecNumber>
    </recommendedName>
    <alternativeName>
        <fullName evidence="8">tRNA(Ile)-2-lysyl-cytidine synthase</fullName>
    </alternativeName>
    <alternativeName>
        <fullName evidence="8">tRNA(Ile)-lysidine synthetase</fullName>
    </alternativeName>
</protein>
<gene>
    <name evidence="8 11" type="primary">tilS</name>
    <name evidence="11" type="ORF">HQN59_17875</name>
</gene>
<dbReference type="InterPro" id="IPR012094">
    <property type="entry name" value="tRNA_Ile_lys_synt"/>
</dbReference>
<evidence type="ECO:0000259" key="10">
    <source>
        <dbReference type="SMART" id="SM00977"/>
    </source>
</evidence>
<dbReference type="InterPro" id="IPR014729">
    <property type="entry name" value="Rossmann-like_a/b/a_fold"/>
</dbReference>
<dbReference type="EC" id="6.3.4.19" evidence="8"/>
<comment type="catalytic activity">
    <reaction evidence="7 8">
        <text>cytidine(34) in tRNA(Ile2) + L-lysine + ATP = lysidine(34) in tRNA(Ile2) + AMP + diphosphate + H(+)</text>
        <dbReference type="Rhea" id="RHEA:43744"/>
        <dbReference type="Rhea" id="RHEA-COMP:10625"/>
        <dbReference type="Rhea" id="RHEA-COMP:10670"/>
        <dbReference type="ChEBI" id="CHEBI:15378"/>
        <dbReference type="ChEBI" id="CHEBI:30616"/>
        <dbReference type="ChEBI" id="CHEBI:32551"/>
        <dbReference type="ChEBI" id="CHEBI:33019"/>
        <dbReference type="ChEBI" id="CHEBI:82748"/>
        <dbReference type="ChEBI" id="CHEBI:83665"/>
        <dbReference type="ChEBI" id="CHEBI:456215"/>
        <dbReference type="EC" id="6.3.4.19"/>
    </reaction>
</comment>
<feature type="region of interest" description="Disordered" evidence="9">
    <location>
        <begin position="305"/>
        <end position="337"/>
    </location>
</feature>
<dbReference type="InterPro" id="IPR011063">
    <property type="entry name" value="TilS/TtcA_N"/>
</dbReference>
<keyword evidence="12" id="KW-1185">Reference proteome</keyword>
<dbReference type="EMBL" id="JABWMJ010000008">
    <property type="protein sequence ID" value="NUZ07639.1"/>
    <property type="molecule type" value="Genomic_DNA"/>
</dbReference>
<dbReference type="GO" id="GO:0005524">
    <property type="term" value="F:ATP binding"/>
    <property type="evidence" value="ECO:0007669"/>
    <property type="project" value="UniProtKB-UniRule"/>
</dbReference>
<evidence type="ECO:0000313" key="12">
    <source>
        <dbReference type="Proteomes" id="UP000529637"/>
    </source>
</evidence>
<evidence type="ECO:0000256" key="9">
    <source>
        <dbReference type="SAM" id="MobiDB-lite"/>
    </source>
</evidence>
<dbReference type="HAMAP" id="MF_01161">
    <property type="entry name" value="tRNA_Ile_lys_synt"/>
    <property type="match status" value="1"/>
</dbReference>
<dbReference type="Gene3D" id="3.40.50.620">
    <property type="entry name" value="HUPs"/>
    <property type="match status" value="1"/>
</dbReference>
<dbReference type="SMART" id="SM00977">
    <property type="entry name" value="TilS_C"/>
    <property type="match status" value="1"/>
</dbReference>
<feature type="binding site" evidence="8">
    <location>
        <begin position="11"/>
        <end position="16"/>
    </location>
    <ligand>
        <name>ATP</name>
        <dbReference type="ChEBI" id="CHEBI:30616"/>
    </ligand>
</feature>
<dbReference type="SUPFAM" id="SSF52402">
    <property type="entry name" value="Adenine nucleotide alpha hydrolases-like"/>
    <property type="match status" value="1"/>
</dbReference>
<keyword evidence="4 8" id="KW-0819">tRNA processing</keyword>
<feature type="domain" description="Lysidine-tRNA(Ile) synthetase C-terminal" evidence="10">
    <location>
        <begin position="379"/>
        <end position="451"/>
    </location>
</feature>
<evidence type="ECO:0000256" key="4">
    <source>
        <dbReference type="ARBA" id="ARBA00022694"/>
    </source>
</evidence>
<dbReference type="Proteomes" id="UP000529637">
    <property type="component" value="Unassembled WGS sequence"/>
</dbReference>
<evidence type="ECO:0000256" key="7">
    <source>
        <dbReference type="ARBA" id="ARBA00048539"/>
    </source>
</evidence>